<comment type="similarity">
    <text evidence="2">Belongs to the GerABKC lipoprotein family.</text>
</comment>
<evidence type="ECO:0000313" key="10">
    <source>
        <dbReference type="EMBL" id="SME99185.1"/>
    </source>
</evidence>
<dbReference type="Pfam" id="PF25198">
    <property type="entry name" value="Spore_GerAC_N"/>
    <property type="match status" value="1"/>
</dbReference>
<evidence type="ECO:0000256" key="2">
    <source>
        <dbReference type="ARBA" id="ARBA00007886"/>
    </source>
</evidence>
<feature type="domain" description="Spore germination protein N-terminal" evidence="9">
    <location>
        <begin position="19"/>
        <end position="188"/>
    </location>
</feature>
<feature type="domain" description="Spore germination GerAC-like C-terminal" evidence="8">
    <location>
        <begin position="198"/>
        <end position="356"/>
    </location>
</feature>
<dbReference type="RefSeq" id="WP_028537988.1">
    <property type="nucleotide sequence ID" value="NZ_FXAE01000004.1"/>
</dbReference>
<organism evidence="10 11">
    <name type="scientific">Paenibacillus barengoltzii J12</name>
    <dbReference type="NCBI Taxonomy" id="935846"/>
    <lineage>
        <taxon>Bacteria</taxon>
        <taxon>Bacillati</taxon>
        <taxon>Bacillota</taxon>
        <taxon>Bacilli</taxon>
        <taxon>Bacillales</taxon>
        <taxon>Paenibacillaceae</taxon>
        <taxon>Paenibacillus</taxon>
    </lineage>
</organism>
<proteinExistence type="inferred from homology"/>
<sequence length="361" mass="41316">MSKFIPIFLCCLLMNACVDQEIVDRIALPLTGGVDFVDNNEIELTFAFPSFSPGNIETVSDQVITLAGPTKAEITEKMQRKINRRIYPSKTTVFLYGKEVATQGLEKDLDVILRDGRSTRKMHLAVVDGTAKELLHADFNGKEVKGMFLERLLEENIEYGYLPKQDIHLFEYALLGRGIDPFLPLIKLDDDHKVTLCGLALFKHDKYITSINVKEMTILKLLLEDKHNGRISVKLPTGTIITVQLIRTKPTYHLIRSTDNLEQDEVHIMLNMKVTVSDLNGENFSSHTIEEVREALKENLERSGNELMWMFQRNEIDPLGIGDFVRSKTRHWEEDTWKAHYPHLKLRTVANIQVVGEGIRR</sequence>
<dbReference type="NCBIfam" id="TIGR02887">
    <property type="entry name" value="spore_ger_x_C"/>
    <property type="match status" value="1"/>
</dbReference>
<keyword evidence="6" id="KW-0564">Palmitate</keyword>
<evidence type="ECO:0000256" key="6">
    <source>
        <dbReference type="ARBA" id="ARBA00023139"/>
    </source>
</evidence>
<protein>
    <submittedName>
        <fullName evidence="10">Spore germination protein</fullName>
    </submittedName>
</protein>
<name>A0ABY1LTA4_9BACL</name>
<evidence type="ECO:0000256" key="1">
    <source>
        <dbReference type="ARBA" id="ARBA00004635"/>
    </source>
</evidence>
<keyword evidence="4" id="KW-0732">Signal</keyword>
<evidence type="ECO:0000259" key="9">
    <source>
        <dbReference type="Pfam" id="PF25198"/>
    </source>
</evidence>
<gene>
    <name evidence="10" type="ORF">SAMN02744124_00685</name>
</gene>
<accession>A0ABY1LTA4</accession>
<dbReference type="InterPro" id="IPR057336">
    <property type="entry name" value="GerAC_N"/>
</dbReference>
<dbReference type="InterPro" id="IPR008844">
    <property type="entry name" value="Spore_GerAC-like"/>
</dbReference>
<dbReference type="PANTHER" id="PTHR35789">
    <property type="entry name" value="SPORE GERMINATION PROTEIN B3"/>
    <property type="match status" value="1"/>
</dbReference>
<keyword evidence="5" id="KW-0472">Membrane</keyword>
<dbReference type="Gene3D" id="3.30.300.210">
    <property type="entry name" value="Nutrient germinant receptor protein C, domain 3"/>
    <property type="match status" value="1"/>
</dbReference>
<dbReference type="InterPro" id="IPR046953">
    <property type="entry name" value="Spore_GerAC-like_C"/>
</dbReference>
<reference evidence="10 11" key="1">
    <citation type="submission" date="2017-04" db="EMBL/GenBank/DDBJ databases">
        <authorList>
            <person name="Varghese N."/>
            <person name="Submissions S."/>
        </authorList>
    </citation>
    <scope>NUCLEOTIDE SEQUENCE [LARGE SCALE GENOMIC DNA]</scope>
    <source>
        <strain evidence="10 11">J12</strain>
    </source>
</reference>
<evidence type="ECO:0000256" key="4">
    <source>
        <dbReference type="ARBA" id="ARBA00022729"/>
    </source>
</evidence>
<evidence type="ECO:0000256" key="3">
    <source>
        <dbReference type="ARBA" id="ARBA00022544"/>
    </source>
</evidence>
<keyword evidence="3" id="KW-0309">Germination</keyword>
<keyword evidence="11" id="KW-1185">Reference proteome</keyword>
<evidence type="ECO:0000256" key="5">
    <source>
        <dbReference type="ARBA" id="ARBA00023136"/>
    </source>
</evidence>
<evidence type="ECO:0000259" key="8">
    <source>
        <dbReference type="Pfam" id="PF05504"/>
    </source>
</evidence>
<dbReference type="InterPro" id="IPR038501">
    <property type="entry name" value="Spore_GerAC_C_sf"/>
</dbReference>
<dbReference type="Proteomes" id="UP000192939">
    <property type="component" value="Unassembled WGS sequence"/>
</dbReference>
<dbReference type="EMBL" id="FXAE01000004">
    <property type="protein sequence ID" value="SME99185.1"/>
    <property type="molecule type" value="Genomic_DNA"/>
</dbReference>
<evidence type="ECO:0000313" key="11">
    <source>
        <dbReference type="Proteomes" id="UP000192939"/>
    </source>
</evidence>
<comment type="subcellular location">
    <subcellularLocation>
        <location evidence="1">Membrane</location>
        <topology evidence="1">Lipid-anchor</topology>
    </subcellularLocation>
</comment>
<evidence type="ECO:0000256" key="7">
    <source>
        <dbReference type="ARBA" id="ARBA00023288"/>
    </source>
</evidence>
<dbReference type="PANTHER" id="PTHR35789:SF1">
    <property type="entry name" value="SPORE GERMINATION PROTEIN B3"/>
    <property type="match status" value="1"/>
</dbReference>
<keyword evidence="7" id="KW-0449">Lipoprotein</keyword>
<comment type="caution">
    <text evidence="10">The sequence shown here is derived from an EMBL/GenBank/DDBJ whole genome shotgun (WGS) entry which is preliminary data.</text>
</comment>
<dbReference type="Pfam" id="PF05504">
    <property type="entry name" value="Spore_GerAC"/>
    <property type="match status" value="1"/>
</dbReference>